<evidence type="ECO:0000256" key="5">
    <source>
        <dbReference type="SAM" id="MobiDB-lite"/>
    </source>
</evidence>
<accession>A0A553PB00</accession>
<organism evidence="8 9">
    <name type="scientific">Tigriopus californicus</name>
    <name type="common">Marine copepod</name>
    <dbReference type="NCBI Taxonomy" id="6832"/>
    <lineage>
        <taxon>Eukaryota</taxon>
        <taxon>Metazoa</taxon>
        <taxon>Ecdysozoa</taxon>
        <taxon>Arthropoda</taxon>
        <taxon>Crustacea</taxon>
        <taxon>Multicrustacea</taxon>
        <taxon>Hexanauplia</taxon>
        <taxon>Copepoda</taxon>
        <taxon>Harpacticoida</taxon>
        <taxon>Harpacticidae</taxon>
        <taxon>Tigriopus</taxon>
    </lineage>
</organism>
<evidence type="ECO:0008006" key="10">
    <source>
        <dbReference type="Google" id="ProtNLM"/>
    </source>
</evidence>
<dbReference type="SUPFAM" id="SSF47769">
    <property type="entry name" value="SAM/Pointed domain"/>
    <property type="match status" value="2"/>
</dbReference>
<dbReference type="STRING" id="6832.A0A553PB00"/>
<dbReference type="GO" id="GO:0030425">
    <property type="term" value="C:dendrite"/>
    <property type="evidence" value="ECO:0007669"/>
    <property type="project" value="TreeGrafter"/>
</dbReference>
<dbReference type="Pfam" id="PF07647">
    <property type="entry name" value="SAM_2"/>
    <property type="match status" value="2"/>
</dbReference>
<feature type="domain" description="TIR" evidence="6">
    <location>
        <begin position="253"/>
        <end position="396"/>
    </location>
</feature>
<feature type="domain" description="SAM" evidence="7">
    <location>
        <begin position="95"/>
        <end position="157"/>
    </location>
</feature>
<protein>
    <recommendedName>
        <fullName evidence="10">Sterile alpha and TIR motif-containing protein 1</fullName>
    </recommendedName>
</protein>
<reference evidence="8 9" key="1">
    <citation type="journal article" date="2018" name="Nat. Ecol. Evol.">
        <title>Genomic signatures of mitonuclear coevolution across populations of Tigriopus californicus.</title>
        <authorList>
            <person name="Barreto F.S."/>
            <person name="Watson E.T."/>
            <person name="Lima T.G."/>
            <person name="Willett C.S."/>
            <person name="Edmands S."/>
            <person name="Li W."/>
            <person name="Burton R.S."/>
        </authorList>
    </citation>
    <scope>NUCLEOTIDE SEQUENCE [LARGE SCALE GENOMIC DNA]</scope>
    <source>
        <strain evidence="8 9">San Diego</strain>
    </source>
</reference>
<evidence type="ECO:0000256" key="3">
    <source>
        <dbReference type="ARBA" id="ARBA00022737"/>
    </source>
</evidence>
<dbReference type="InterPro" id="IPR013761">
    <property type="entry name" value="SAM/pointed_sf"/>
</dbReference>
<dbReference type="GO" id="GO:0048678">
    <property type="term" value="P:response to axon injury"/>
    <property type="evidence" value="ECO:0007669"/>
    <property type="project" value="InterPro"/>
</dbReference>
<feature type="domain" description="SAM" evidence="7">
    <location>
        <begin position="163"/>
        <end position="233"/>
    </location>
</feature>
<feature type="region of interest" description="Disordered" evidence="5">
    <location>
        <begin position="402"/>
        <end position="423"/>
    </location>
</feature>
<dbReference type="Gene3D" id="3.40.50.10140">
    <property type="entry name" value="Toll/interleukin-1 receptor homology (TIR) domain"/>
    <property type="match status" value="1"/>
</dbReference>
<keyword evidence="2" id="KW-0963">Cytoplasm</keyword>
<dbReference type="InterPro" id="IPR000157">
    <property type="entry name" value="TIR_dom"/>
</dbReference>
<comment type="subcellular location">
    <subcellularLocation>
        <location evidence="1">Cytoplasm</location>
    </subcellularLocation>
</comment>
<keyword evidence="9" id="KW-1185">Reference proteome</keyword>
<dbReference type="SMART" id="SM00454">
    <property type="entry name" value="SAM"/>
    <property type="match status" value="2"/>
</dbReference>
<dbReference type="Proteomes" id="UP000318571">
    <property type="component" value="Chromosome 2"/>
</dbReference>
<dbReference type="SMART" id="SM00255">
    <property type="entry name" value="TIR"/>
    <property type="match status" value="1"/>
</dbReference>
<sequence>MQCRISGVLQYETTFSSSFSLTRHFKQDRRMCINGGLSGEKLFNSSKQQLKVIEPENSLRAMTVPVDIPTVTVSSEVPHNFIKQSLNIMDNVPLWSVEDVASWVKRIGFNAQPFIEAGVDGDLLLQIDDKNLQQDLEIMNGIHRKRFLRELNSLKKNADYSCMDRGNIAHFLAHNVGPDYKCYTYAFLKNDLTLELLLRLNEVDLNDMLQEAGVSSAIHKRKIIEAILDRQSEEEECSNTSSSSPHSSSFQTDQVDVFVSYPKQHGAAELASLVKMQLQLRGFSVYSDAQNSVSSNHENVLNYVREARNFVLILTPNALDDCIGDLDMKSYLHREIVTAIKSGCNIIPVLQDFQFPDTEELPENMRALCYFNGVRWIHDYQEACIDKLERFIRGESFLKADPRSMTRSTTRSRGDSGRSTPTAQVYTPLNFKKERCRTISIDSAIGSAASAF</sequence>
<evidence type="ECO:0000313" key="9">
    <source>
        <dbReference type="Proteomes" id="UP000318571"/>
    </source>
</evidence>
<dbReference type="Pfam" id="PF13676">
    <property type="entry name" value="TIR_2"/>
    <property type="match status" value="1"/>
</dbReference>
<dbReference type="Gene3D" id="1.10.150.50">
    <property type="entry name" value="Transcription Factor, Ets-1"/>
    <property type="match status" value="2"/>
</dbReference>
<dbReference type="PANTHER" id="PTHR22998">
    <property type="entry name" value="SARM1"/>
    <property type="match status" value="1"/>
</dbReference>
<dbReference type="GO" id="GO:0005737">
    <property type="term" value="C:cytoplasm"/>
    <property type="evidence" value="ECO:0007669"/>
    <property type="project" value="UniProtKB-SubCell"/>
</dbReference>
<dbReference type="GO" id="GO:0035591">
    <property type="term" value="F:signaling adaptor activity"/>
    <property type="evidence" value="ECO:0007669"/>
    <property type="project" value="InterPro"/>
</dbReference>
<evidence type="ECO:0000259" key="6">
    <source>
        <dbReference type="PROSITE" id="PS50104"/>
    </source>
</evidence>
<dbReference type="PROSITE" id="PS50105">
    <property type="entry name" value="SAM_DOMAIN"/>
    <property type="match status" value="2"/>
</dbReference>
<name>A0A553PB00_TIGCA</name>
<evidence type="ECO:0000256" key="4">
    <source>
        <dbReference type="ARBA" id="ARBA00022801"/>
    </source>
</evidence>
<dbReference type="SUPFAM" id="SSF52200">
    <property type="entry name" value="Toll/Interleukin receptor TIR domain"/>
    <property type="match status" value="1"/>
</dbReference>
<keyword evidence="3" id="KW-0677">Repeat</keyword>
<dbReference type="InterPro" id="IPR001660">
    <property type="entry name" value="SAM"/>
</dbReference>
<dbReference type="InterPro" id="IPR035897">
    <property type="entry name" value="Toll_tir_struct_dom_sf"/>
</dbReference>
<dbReference type="EMBL" id="VCGU01000005">
    <property type="protein sequence ID" value="TRY74865.1"/>
    <property type="molecule type" value="Genomic_DNA"/>
</dbReference>
<dbReference type="PROSITE" id="PS50104">
    <property type="entry name" value="TIR"/>
    <property type="match status" value="1"/>
</dbReference>
<dbReference type="GO" id="GO:0034128">
    <property type="term" value="P:negative regulation of MyD88-independent toll-like receptor signaling pathway"/>
    <property type="evidence" value="ECO:0007669"/>
    <property type="project" value="InterPro"/>
</dbReference>
<dbReference type="OMA" id="AFDHQKN"/>
<dbReference type="GO" id="GO:0003953">
    <property type="term" value="F:NAD+ nucleosidase activity"/>
    <property type="evidence" value="ECO:0007669"/>
    <property type="project" value="InterPro"/>
</dbReference>
<dbReference type="AlphaFoldDB" id="A0A553PB00"/>
<evidence type="ECO:0000256" key="1">
    <source>
        <dbReference type="ARBA" id="ARBA00004496"/>
    </source>
</evidence>
<evidence type="ECO:0000313" key="8">
    <source>
        <dbReference type="EMBL" id="TRY74865.1"/>
    </source>
</evidence>
<gene>
    <name evidence="8" type="ORF">TCAL_12564</name>
</gene>
<dbReference type="InterPro" id="IPR039184">
    <property type="entry name" value="SARM1"/>
</dbReference>
<feature type="compositionally biased region" description="Low complexity" evidence="5">
    <location>
        <begin position="405"/>
        <end position="422"/>
    </location>
</feature>
<comment type="caution">
    <text evidence="8">The sequence shown here is derived from an EMBL/GenBank/DDBJ whole genome shotgun (WGS) entry which is preliminary data.</text>
</comment>
<dbReference type="GO" id="GO:0007165">
    <property type="term" value="P:signal transduction"/>
    <property type="evidence" value="ECO:0007669"/>
    <property type="project" value="InterPro"/>
</dbReference>
<evidence type="ECO:0000256" key="2">
    <source>
        <dbReference type="ARBA" id="ARBA00022490"/>
    </source>
</evidence>
<keyword evidence="4" id="KW-0378">Hydrolase</keyword>
<evidence type="ECO:0000259" key="7">
    <source>
        <dbReference type="PROSITE" id="PS50105"/>
    </source>
</evidence>
<proteinExistence type="predicted"/>
<dbReference type="PANTHER" id="PTHR22998:SF1">
    <property type="entry name" value="NAD(+) HYDROLASE SARM1"/>
    <property type="match status" value="1"/>
</dbReference>